<evidence type="ECO:0000313" key="2">
    <source>
        <dbReference type="EMBL" id="KJR81905.1"/>
    </source>
</evidence>
<evidence type="ECO:0000313" key="3">
    <source>
        <dbReference type="Proteomes" id="UP000033710"/>
    </source>
</evidence>
<protein>
    <submittedName>
        <fullName evidence="2">Uncharacterized protein</fullName>
    </submittedName>
</protein>
<comment type="caution">
    <text evidence="2">The sequence shown here is derived from an EMBL/GenBank/DDBJ whole genome shotgun (WGS) entry which is preliminary data.</text>
</comment>
<gene>
    <name evidence="2" type="ORF">SPSK_03695</name>
</gene>
<dbReference type="EMBL" id="AXCR01000010">
    <property type="protein sequence ID" value="KJR81905.1"/>
    <property type="molecule type" value="Genomic_DNA"/>
</dbReference>
<dbReference type="GeneID" id="27665807"/>
<feature type="region of interest" description="Disordered" evidence="1">
    <location>
        <begin position="50"/>
        <end position="107"/>
    </location>
</feature>
<reference evidence="2 3" key="2">
    <citation type="journal article" date="2015" name="Eukaryot. Cell">
        <title>Asexual propagation of a virulent clone complex in a human and feline outbreak of sporotrichosis.</title>
        <authorList>
            <person name="Teixeira Mde M."/>
            <person name="Rodrigues A.M."/>
            <person name="Tsui C.K."/>
            <person name="de Almeida L.G."/>
            <person name="Van Diepeningen A.D."/>
            <person name="van den Ende B.G."/>
            <person name="Fernandes G.F."/>
            <person name="Kano R."/>
            <person name="Hamelin R.C."/>
            <person name="Lopes-Bezerra L.M."/>
            <person name="Vasconcelos A.T."/>
            <person name="de Hoog S."/>
            <person name="de Camargo Z.P."/>
            <person name="Felipe M.S."/>
        </authorList>
    </citation>
    <scope>NUCLEOTIDE SEQUENCE [LARGE SCALE GENOMIC DNA]</scope>
    <source>
        <strain evidence="2 3">1099-18</strain>
    </source>
</reference>
<organism evidence="2 3">
    <name type="scientific">Sporothrix schenckii 1099-18</name>
    <dbReference type="NCBI Taxonomy" id="1397361"/>
    <lineage>
        <taxon>Eukaryota</taxon>
        <taxon>Fungi</taxon>
        <taxon>Dikarya</taxon>
        <taxon>Ascomycota</taxon>
        <taxon>Pezizomycotina</taxon>
        <taxon>Sordariomycetes</taxon>
        <taxon>Sordariomycetidae</taxon>
        <taxon>Ophiostomatales</taxon>
        <taxon>Ophiostomataceae</taxon>
        <taxon>Sporothrix</taxon>
    </lineage>
</organism>
<dbReference type="VEuPathDB" id="FungiDB:SPSK_03695"/>
<feature type="compositionally biased region" description="Polar residues" evidence="1">
    <location>
        <begin position="50"/>
        <end position="59"/>
    </location>
</feature>
<name>A0A0F2LZH8_SPOSC</name>
<accession>A0A0F2LZH8</accession>
<feature type="compositionally biased region" description="Basic and acidic residues" evidence="1">
    <location>
        <begin position="60"/>
        <end position="91"/>
    </location>
</feature>
<dbReference type="Proteomes" id="UP000033710">
    <property type="component" value="Unassembled WGS sequence"/>
</dbReference>
<feature type="compositionally biased region" description="Basic and acidic residues" evidence="1">
    <location>
        <begin position="98"/>
        <end position="107"/>
    </location>
</feature>
<dbReference type="AlphaFoldDB" id="A0A0F2LZH8"/>
<sequence>MPPLTATQRMLLAQFMQATGANERAALKPWLGATVAGLCSALHELVWTVSKSGKSNGTSKRQDGGDQSKATERPTEDLKLGTKDEESRAEDTGTQIAWRKDAHASKP</sequence>
<dbReference type="RefSeq" id="XP_016584581.1">
    <property type="nucleotide sequence ID" value="XM_016730530.1"/>
</dbReference>
<reference evidence="2 3" key="1">
    <citation type="journal article" date="2014" name="BMC Genomics">
        <title>Comparative genomics of the major fungal agents of human and animal Sporotrichosis: Sporothrix schenckii and Sporothrix brasiliensis.</title>
        <authorList>
            <person name="Teixeira M.M."/>
            <person name="de Almeida L.G."/>
            <person name="Kubitschek-Barreira P."/>
            <person name="Alves F.L."/>
            <person name="Kioshima E.S."/>
            <person name="Abadio A.K."/>
            <person name="Fernandes L."/>
            <person name="Derengowski L.S."/>
            <person name="Ferreira K.S."/>
            <person name="Souza R.C."/>
            <person name="Ruiz J.C."/>
            <person name="de Andrade N.C."/>
            <person name="Paes H.C."/>
            <person name="Nicola A.M."/>
            <person name="Albuquerque P."/>
            <person name="Gerber A.L."/>
            <person name="Martins V.P."/>
            <person name="Peconick L.D."/>
            <person name="Neto A.V."/>
            <person name="Chaucanez C.B."/>
            <person name="Silva P.A."/>
            <person name="Cunha O.L."/>
            <person name="de Oliveira F.F."/>
            <person name="dos Santos T.C."/>
            <person name="Barros A.L."/>
            <person name="Soares M.A."/>
            <person name="de Oliveira L.M."/>
            <person name="Marini M.M."/>
            <person name="Villalobos-Duno H."/>
            <person name="Cunha M.M."/>
            <person name="de Hoog S."/>
            <person name="da Silveira J.F."/>
            <person name="Henrissat B."/>
            <person name="Nino-Vega G.A."/>
            <person name="Cisalpino P.S."/>
            <person name="Mora-Montes H.M."/>
            <person name="Almeida S.R."/>
            <person name="Stajich J.E."/>
            <person name="Lopes-Bezerra L.M."/>
            <person name="Vasconcelos A.T."/>
            <person name="Felipe M.S."/>
        </authorList>
    </citation>
    <scope>NUCLEOTIDE SEQUENCE [LARGE SCALE GENOMIC DNA]</scope>
    <source>
        <strain evidence="2 3">1099-18</strain>
    </source>
</reference>
<dbReference type="KEGG" id="ssck:SPSK_03695"/>
<evidence type="ECO:0000256" key="1">
    <source>
        <dbReference type="SAM" id="MobiDB-lite"/>
    </source>
</evidence>
<proteinExistence type="predicted"/>